<dbReference type="InterPro" id="IPR055259">
    <property type="entry name" value="YkvP/CgeB_Glyco_trans-like"/>
</dbReference>
<evidence type="ECO:0000256" key="3">
    <source>
        <dbReference type="ARBA" id="ARBA00022679"/>
    </source>
</evidence>
<dbReference type="RefSeq" id="WP_092987981.1">
    <property type="nucleotide sequence ID" value="NZ_FNFY01000034.1"/>
</dbReference>
<dbReference type="Gene3D" id="3.90.550.10">
    <property type="entry name" value="Spore Coat Polysaccharide Biosynthesis Protein SpsA, Chain A"/>
    <property type="match status" value="1"/>
</dbReference>
<comment type="similarity">
    <text evidence="1">Belongs to the glycosyltransferase 2 family.</text>
</comment>
<keyword evidence="2" id="KW-0328">Glycosyltransferase</keyword>
<dbReference type="InterPro" id="IPR029044">
    <property type="entry name" value="Nucleotide-diphossugar_trans"/>
</dbReference>
<evidence type="ECO:0000256" key="1">
    <source>
        <dbReference type="ARBA" id="ARBA00006739"/>
    </source>
</evidence>
<feature type="domain" description="Glycosyltransferase 2-like" evidence="4">
    <location>
        <begin position="554"/>
        <end position="705"/>
    </location>
</feature>
<keyword evidence="7" id="KW-1185">Reference proteome</keyword>
<dbReference type="Pfam" id="PF00535">
    <property type="entry name" value="Glycos_transf_2"/>
    <property type="match status" value="1"/>
</dbReference>
<evidence type="ECO:0000256" key="2">
    <source>
        <dbReference type="ARBA" id="ARBA00022676"/>
    </source>
</evidence>
<keyword evidence="3" id="KW-0808">Transferase</keyword>
<protein>
    <submittedName>
        <fullName evidence="6">Spore maturation protein CgeB</fullName>
    </submittedName>
</protein>
<dbReference type="STRING" id="576118.SAMN05216216_1342"/>
<dbReference type="OrthoDB" id="7019976at2"/>
<gene>
    <name evidence="6" type="ORF">SAMN05216216_1342</name>
</gene>
<dbReference type="GO" id="GO:0016757">
    <property type="term" value="F:glycosyltransferase activity"/>
    <property type="evidence" value="ECO:0007669"/>
    <property type="project" value="UniProtKB-KW"/>
</dbReference>
<feature type="domain" description="Spore protein YkvP/CgeB glycosyl transferase-like" evidence="5">
    <location>
        <begin position="297"/>
        <end position="403"/>
    </location>
</feature>
<organism evidence="6 7">
    <name type="scientific">Lacicoccus qingdaonensis</name>
    <dbReference type="NCBI Taxonomy" id="576118"/>
    <lineage>
        <taxon>Bacteria</taxon>
        <taxon>Bacillati</taxon>
        <taxon>Bacillota</taxon>
        <taxon>Bacilli</taxon>
        <taxon>Bacillales</taxon>
        <taxon>Salinicoccaceae</taxon>
        <taxon>Lacicoccus</taxon>
    </lineage>
</organism>
<dbReference type="Pfam" id="PF13524">
    <property type="entry name" value="Glyco_trans_1_2"/>
    <property type="match status" value="1"/>
</dbReference>
<dbReference type="AlphaFoldDB" id="A0A1G9IIR1"/>
<evidence type="ECO:0000313" key="7">
    <source>
        <dbReference type="Proteomes" id="UP000199008"/>
    </source>
</evidence>
<dbReference type="InterPro" id="IPR001173">
    <property type="entry name" value="Glyco_trans_2-like"/>
</dbReference>
<evidence type="ECO:0000313" key="6">
    <source>
        <dbReference type="EMBL" id="SDL25060.1"/>
    </source>
</evidence>
<evidence type="ECO:0000259" key="4">
    <source>
        <dbReference type="Pfam" id="PF00535"/>
    </source>
</evidence>
<dbReference type="EMBL" id="FNFY01000034">
    <property type="protein sequence ID" value="SDL25060.1"/>
    <property type="molecule type" value="Genomic_DNA"/>
</dbReference>
<dbReference type="SUPFAM" id="SSF53448">
    <property type="entry name" value="Nucleotide-diphospho-sugar transferases"/>
    <property type="match status" value="1"/>
</dbReference>
<proteinExistence type="inferred from homology"/>
<name>A0A1G9IIR1_9BACL</name>
<reference evidence="7" key="1">
    <citation type="submission" date="2016-10" db="EMBL/GenBank/DDBJ databases">
        <authorList>
            <person name="Varghese N."/>
            <person name="Submissions S."/>
        </authorList>
    </citation>
    <scope>NUCLEOTIDE SEQUENCE [LARGE SCALE GENOMIC DNA]</scope>
    <source>
        <strain evidence="7">CGMCC 1.8895</strain>
    </source>
</reference>
<dbReference type="PANTHER" id="PTHR22916">
    <property type="entry name" value="GLYCOSYLTRANSFERASE"/>
    <property type="match status" value="1"/>
</dbReference>
<dbReference type="PANTHER" id="PTHR22916:SF51">
    <property type="entry name" value="GLYCOSYLTRANSFERASE EPSH-RELATED"/>
    <property type="match status" value="1"/>
</dbReference>
<accession>A0A1G9IIR1</accession>
<dbReference type="Proteomes" id="UP000199008">
    <property type="component" value="Unassembled WGS sequence"/>
</dbReference>
<sequence length="868" mass="101427">MDSKKLEKKLDDYHKKISGNFSMTLNQMINDLDPSIMANEYSRTYSKRVSADPFYSMKFDEMGREFALNKFLPALKKIPESNGSRFYKKLDLHVGIISDEFLYNAFMDVVNLEYISRNNPHIKKYDFVIFATTWKGIDGSWEGAGHPNNEKRKEMESLVDQFNDMDIPTVFYSKEDPVNFHLFKSLAKNCKYIFTTALESVKNYREYTGNDNVEVLQFGINPKIHNPVGSRTKYASQFKDHILFAGSWLSKYPVRMSETKKLFDAILREKAPFTIIDRNLRLENPRYQFPSKYLGNMAPPLPHDDLMKLHKVIRWSINMNSVKYSETMFANRVYELQAFGNILLSNYNTGINNLFPNVRIVNTGEDFKVIYNTSDNDLKDLQAKGIRNVFKEHTSYDRIRQIASRIGLYLEEDNDRVLIVLNNESKENIDNFERQIYENKNYVTLEELDNFDIKEYGYITFFNDEFLYEEYYLEDMLSGFKYTDVDFVTKNTEEEFHNYTGKFVDKYKTMIDARSFNGIDKLRDLTTGYNLDDVEIIDQAMVKEQEVHTEKKLSVIVPIHNNGTYLEEKCFASLKRSSSFDKMEIIFINDGSTDETTLKIISRLRRRHPDIVYIENEAGSGSASKPRNQGVRAATTEYITYLDPDNEATGDGYHYLLNLIQDQGVDMVVGNIVKEDSHRRIGGKYTDILKRNNKGKMFVSDPKDFLIRSDMRVQSIQAVIVRKSVIIDNDLIMVEGAAGQDTMFYQELVLNSKSLLGTNKYIHIYYAAVTGSVTNTISPKFFEKYYKLELERIPYLKKYGLMDTYLEVRFNPYVKQWYLTRLEKVAPEHREEAIRKFLDIIGLYEEYGPEYDSELENALQSLKEEVRY</sequence>
<evidence type="ECO:0000259" key="5">
    <source>
        <dbReference type="Pfam" id="PF13524"/>
    </source>
</evidence>
<dbReference type="CDD" id="cd00761">
    <property type="entry name" value="Glyco_tranf_GTA_type"/>
    <property type="match status" value="1"/>
</dbReference>